<dbReference type="Proteomes" id="UP000244810">
    <property type="component" value="Unassembled WGS sequence"/>
</dbReference>
<name>A0A2T7UNI5_9RHOB</name>
<dbReference type="EMBL" id="QDDR01000010">
    <property type="protein sequence ID" value="PVE46188.1"/>
    <property type="molecule type" value="Genomic_DNA"/>
</dbReference>
<organism evidence="2 3">
    <name type="scientific">Pararhodobacter aggregans</name>
    <dbReference type="NCBI Taxonomy" id="404875"/>
    <lineage>
        <taxon>Bacteria</taxon>
        <taxon>Pseudomonadati</taxon>
        <taxon>Pseudomonadota</taxon>
        <taxon>Alphaproteobacteria</taxon>
        <taxon>Rhodobacterales</taxon>
        <taxon>Paracoccaceae</taxon>
        <taxon>Pararhodobacter</taxon>
    </lineage>
</organism>
<keyword evidence="1" id="KW-0472">Membrane</keyword>
<reference evidence="2 3" key="1">
    <citation type="journal article" date="2011" name="Syst. Appl. Microbiol.">
        <title>Defluviimonas denitrificans gen. nov., sp. nov., and Pararhodobacter aggregans gen. nov., sp. nov., non-phototrophic Rhodobacteraceae from the biofilter of a marine aquaculture.</title>
        <authorList>
            <person name="Foesel B.U."/>
            <person name="Drake H.L."/>
            <person name="Schramm A."/>
        </authorList>
    </citation>
    <scope>NUCLEOTIDE SEQUENCE [LARGE SCALE GENOMIC DNA]</scope>
    <source>
        <strain evidence="2 3">D1-19</strain>
    </source>
</reference>
<accession>A0A2T7UNI5</accession>
<keyword evidence="1" id="KW-1133">Transmembrane helix</keyword>
<evidence type="ECO:0000256" key="1">
    <source>
        <dbReference type="SAM" id="Phobius"/>
    </source>
</evidence>
<proteinExistence type="predicted"/>
<comment type="caution">
    <text evidence="2">The sequence shown here is derived from an EMBL/GenBank/DDBJ whole genome shotgun (WGS) entry which is preliminary data.</text>
</comment>
<evidence type="ECO:0000313" key="2">
    <source>
        <dbReference type="EMBL" id="PVE46188.1"/>
    </source>
</evidence>
<keyword evidence="3" id="KW-1185">Reference proteome</keyword>
<evidence type="ECO:0000313" key="3">
    <source>
        <dbReference type="Proteomes" id="UP000244810"/>
    </source>
</evidence>
<gene>
    <name evidence="2" type="ORF">DDE23_18555</name>
</gene>
<keyword evidence="1" id="KW-0812">Transmembrane</keyword>
<dbReference type="RefSeq" id="WP_107755042.1">
    <property type="nucleotide sequence ID" value="NZ_QBKF01000020.1"/>
</dbReference>
<sequence>MRDFFINLLEKLINVFVIIALIGVVGGAIAASMAPQNGVPGGVVALGVLVIGVLYVVLMAGFMYLGLGIYQNTRRTAAAMEDLARR</sequence>
<feature type="transmembrane region" description="Helical" evidence="1">
    <location>
        <begin position="43"/>
        <end position="65"/>
    </location>
</feature>
<protein>
    <submittedName>
        <fullName evidence="2">Uncharacterized protein</fullName>
    </submittedName>
</protein>
<feature type="transmembrane region" description="Helical" evidence="1">
    <location>
        <begin position="12"/>
        <end position="31"/>
    </location>
</feature>
<dbReference type="AlphaFoldDB" id="A0A2T7UNI5"/>